<protein>
    <submittedName>
        <fullName evidence="3">Uncharacterized protein</fullName>
    </submittedName>
</protein>
<name>A0A8X6MPB4_NEPPI</name>
<accession>A0A8X6MPB4</accession>
<evidence type="ECO:0000256" key="1">
    <source>
        <dbReference type="SAM" id="MobiDB-lite"/>
    </source>
</evidence>
<evidence type="ECO:0000313" key="4">
    <source>
        <dbReference type="Proteomes" id="UP000887013"/>
    </source>
</evidence>
<keyword evidence="2" id="KW-0732">Signal</keyword>
<dbReference type="OrthoDB" id="6431264at2759"/>
<dbReference type="Proteomes" id="UP000887013">
    <property type="component" value="Unassembled WGS sequence"/>
</dbReference>
<evidence type="ECO:0000256" key="2">
    <source>
        <dbReference type="SAM" id="SignalP"/>
    </source>
</evidence>
<feature type="chain" id="PRO_5036474751" evidence="2">
    <location>
        <begin position="20"/>
        <end position="147"/>
    </location>
</feature>
<feature type="region of interest" description="Disordered" evidence="1">
    <location>
        <begin position="55"/>
        <end position="105"/>
    </location>
</feature>
<feature type="compositionally biased region" description="Polar residues" evidence="1">
    <location>
        <begin position="56"/>
        <end position="88"/>
    </location>
</feature>
<organism evidence="3 4">
    <name type="scientific">Nephila pilipes</name>
    <name type="common">Giant wood spider</name>
    <name type="synonym">Nephila maculata</name>
    <dbReference type="NCBI Taxonomy" id="299642"/>
    <lineage>
        <taxon>Eukaryota</taxon>
        <taxon>Metazoa</taxon>
        <taxon>Ecdysozoa</taxon>
        <taxon>Arthropoda</taxon>
        <taxon>Chelicerata</taxon>
        <taxon>Arachnida</taxon>
        <taxon>Araneae</taxon>
        <taxon>Araneomorphae</taxon>
        <taxon>Entelegynae</taxon>
        <taxon>Araneoidea</taxon>
        <taxon>Nephilidae</taxon>
        <taxon>Nephila</taxon>
    </lineage>
</organism>
<reference evidence="3" key="1">
    <citation type="submission" date="2020-08" db="EMBL/GenBank/DDBJ databases">
        <title>Multicomponent nature underlies the extraordinary mechanical properties of spider dragline silk.</title>
        <authorList>
            <person name="Kono N."/>
            <person name="Nakamura H."/>
            <person name="Mori M."/>
            <person name="Yoshida Y."/>
            <person name="Ohtoshi R."/>
            <person name="Malay A.D."/>
            <person name="Moran D.A.P."/>
            <person name="Tomita M."/>
            <person name="Numata K."/>
            <person name="Arakawa K."/>
        </authorList>
    </citation>
    <scope>NUCLEOTIDE SEQUENCE</scope>
</reference>
<keyword evidence="4" id="KW-1185">Reference proteome</keyword>
<dbReference type="EMBL" id="BMAW01000827">
    <property type="protein sequence ID" value="GFS70872.1"/>
    <property type="molecule type" value="Genomic_DNA"/>
</dbReference>
<evidence type="ECO:0000313" key="3">
    <source>
        <dbReference type="EMBL" id="GFS70872.1"/>
    </source>
</evidence>
<feature type="compositionally biased region" description="Low complexity" evidence="1">
    <location>
        <begin position="89"/>
        <end position="105"/>
    </location>
</feature>
<proteinExistence type="predicted"/>
<gene>
    <name evidence="3" type="ORF">NPIL_100401</name>
</gene>
<dbReference type="AlphaFoldDB" id="A0A8X6MPB4"/>
<feature type="signal peptide" evidence="2">
    <location>
        <begin position="1"/>
        <end position="19"/>
    </location>
</feature>
<comment type="caution">
    <text evidence="3">The sequence shown here is derived from an EMBL/GenBank/DDBJ whole genome shotgun (WGS) entry which is preliminary data.</text>
</comment>
<sequence length="147" mass="15795">MNFALFFGGLSVLIGSCLIVCVCNQCKRRKMRQGGQQRKIPKGAPSISYIIDTDSKSQSNFSPLKSTEFSLPTPRQFSPINGSSKNPMSSSTDSTDSTKSLLSNKDSVSSSSCLVLPALAEDRVKRSSTHPIIPTIYINSTVATSLA</sequence>